<sequence length="954" mass="105275">MAAVVDDNNQATAIGAPKSGSPSASASPPNPNINNNNNSTNKNGTSSSSSSSSKDHILSVASKIASQPLQFSDPNVWAVLTAISTNARKRHQSINMLLTADEHCIGRLVEDTRFQIESNAVSANHCKIYRRKLSLASATADDSDYSVFLKDTSTNGTYLNWEKLRKNSAEAKVGHGDIISFAAPPQHELAFAFVYREVLASTPVTDGAAAKRKAEDFVSENKRFKGIGIGAPEGPISLDDFRSLQRSNKELRKQLESQGLTIDTLRNENRASVQHHENEMKELKDSVTKSYVDQLNGLNQLLEVKQIELDSVNKISSEQKHSIEDLNRRLSASIQSCTEANAIMESQKASIAELKTQLIEERDQRRGEREKATADLKAAVQRAQSEAQEELKRLSDAGLRREREQQEVINKLQESERERCLLVETLRSKLEDTRQKLVTSDNNVRQLETKVCEEQLASANGRKRVETLEHEMKRLRKELEIEKQSAREEAWAKVSALELEINATLRDLDFERQRLKGARERIMLRETQLRAFYSTTEEISALFAKQQEQLKAMQRTLEDEENYENTSIDIDLNVQYGVINETLGRQKDATGYCGNSTAKAGPAASAQGIDRNQVEISSDEASVTEKHDCDFRSQEECQNTQEADFTSADHGIKAAFGSEIDGVGTAPVLEGDVIGTERVLETESLGFDGERNIDLNKSSTLAEDTMQIDDESHVQETDEQGQTLCPEARHDSQSNNPLENLKSMEDTEAGGTIRTTDLLASEVAGSWACSTAPSVHGENESPRSRDNDEEGDVAIRDSNMQVAESQSTPSPVAMATRRTEHSRSRDNDEEGAMALHDSNVPVAESQITPSSESIVKRRNHERQALGEMIGIVAPDLKEQFDGAIDDDCDQGREKRGSTSDSDTESCTDNDDDNGVDDKGGSVSDTEGSGQADMDHKLDDAMDEDDEATQDDSLG</sequence>
<feature type="compositionally biased region" description="Basic and acidic residues" evidence="2">
    <location>
        <begin position="817"/>
        <end position="826"/>
    </location>
</feature>
<dbReference type="Proteomes" id="UP000737018">
    <property type="component" value="Unassembled WGS sequence"/>
</dbReference>
<comment type="caution">
    <text evidence="4">The sequence shown here is derived from an EMBL/GenBank/DDBJ whole genome shotgun (WGS) entry which is preliminary data.</text>
</comment>
<feature type="compositionally biased region" description="Low complexity" evidence="2">
    <location>
        <begin position="14"/>
        <end position="52"/>
    </location>
</feature>
<dbReference type="Gene3D" id="2.60.200.20">
    <property type="match status" value="1"/>
</dbReference>
<feature type="compositionally biased region" description="Polar residues" evidence="2">
    <location>
        <begin position="798"/>
        <end position="810"/>
    </location>
</feature>
<feature type="region of interest" description="Disordered" evidence="2">
    <location>
        <begin position="1"/>
        <end position="53"/>
    </location>
</feature>
<feature type="compositionally biased region" description="Basic and acidic residues" evidence="2">
    <location>
        <begin position="777"/>
        <end position="786"/>
    </location>
</feature>
<dbReference type="SUPFAM" id="SSF49879">
    <property type="entry name" value="SMAD/FHA domain"/>
    <property type="match status" value="1"/>
</dbReference>
<keyword evidence="5" id="KW-1185">Reference proteome</keyword>
<feature type="compositionally biased region" description="Acidic residues" evidence="2">
    <location>
        <begin position="940"/>
        <end position="954"/>
    </location>
</feature>
<evidence type="ECO:0000313" key="4">
    <source>
        <dbReference type="EMBL" id="KAF3972806.1"/>
    </source>
</evidence>
<evidence type="ECO:0000256" key="1">
    <source>
        <dbReference type="SAM" id="Coils"/>
    </source>
</evidence>
<feature type="coiled-coil region" evidence="1">
    <location>
        <begin position="344"/>
        <end position="397"/>
    </location>
</feature>
<dbReference type="PANTHER" id="PTHR47458:SF1">
    <property type="entry name" value="SMAD_FHA DOMAIN-CONTAINING PROTEIN"/>
    <property type="match status" value="1"/>
</dbReference>
<dbReference type="EMBL" id="JRKL02000302">
    <property type="protein sequence ID" value="KAF3972806.1"/>
    <property type="molecule type" value="Genomic_DNA"/>
</dbReference>
<evidence type="ECO:0000259" key="3">
    <source>
        <dbReference type="PROSITE" id="PS50006"/>
    </source>
</evidence>
<feature type="coiled-coil region" evidence="1">
    <location>
        <begin position="248"/>
        <end position="286"/>
    </location>
</feature>
<accession>A0A8J4W5B8</accession>
<protein>
    <recommendedName>
        <fullName evidence="3">FHA domain-containing protein</fullName>
    </recommendedName>
</protein>
<evidence type="ECO:0000313" key="5">
    <source>
        <dbReference type="Proteomes" id="UP000737018"/>
    </source>
</evidence>
<dbReference type="OrthoDB" id="687730at2759"/>
<dbReference type="PANTHER" id="PTHR47458">
    <property type="entry name" value="SMAD/FHA DOMAIN-CONTAINING PROTEIN"/>
    <property type="match status" value="1"/>
</dbReference>
<feature type="compositionally biased region" description="Acidic residues" evidence="2">
    <location>
        <begin position="901"/>
        <end position="914"/>
    </location>
</feature>
<name>A0A8J4W5B8_9ROSI</name>
<organism evidence="4 5">
    <name type="scientific">Castanea mollissima</name>
    <name type="common">Chinese chestnut</name>
    <dbReference type="NCBI Taxonomy" id="60419"/>
    <lineage>
        <taxon>Eukaryota</taxon>
        <taxon>Viridiplantae</taxon>
        <taxon>Streptophyta</taxon>
        <taxon>Embryophyta</taxon>
        <taxon>Tracheophyta</taxon>
        <taxon>Spermatophyta</taxon>
        <taxon>Magnoliopsida</taxon>
        <taxon>eudicotyledons</taxon>
        <taxon>Gunneridae</taxon>
        <taxon>Pentapetalae</taxon>
        <taxon>rosids</taxon>
        <taxon>fabids</taxon>
        <taxon>Fagales</taxon>
        <taxon>Fagaceae</taxon>
        <taxon>Castanea</taxon>
    </lineage>
</organism>
<feature type="coiled-coil region" evidence="1">
    <location>
        <begin position="423"/>
        <end position="563"/>
    </location>
</feature>
<dbReference type="AlphaFoldDB" id="A0A8J4W5B8"/>
<feature type="region of interest" description="Disordered" evidence="2">
    <location>
        <begin position="710"/>
        <end position="748"/>
    </location>
</feature>
<gene>
    <name evidence="4" type="ORF">CMV_003713</name>
</gene>
<proteinExistence type="predicted"/>
<feature type="domain" description="FHA" evidence="3">
    <location>
        <begin position="103"/>
        <end position="164"/>
    </location>
</feature>
<feature type="region of interest" description="Disordered" evidence="2">
    <location>
        <begin position="881"/>
        <end position="954"/>
    </location>
</feature>
<reference evidence="4" key="1">
    <citation type="submission" date="2020-03" db="EMBL/GenBank/DDBJ databases">
        <title>Castanea mollissima Vanexum genome sequencing.</title>
        <authorList>
            <person name="Staton M."/>
        </authorList>
    </citation>
    <scope>NUCLEOTIDE SEQUENCE</scope>
    <source>
        <tissue evidence="4">Leaf</tissue>
    </source>
</reference>
<feature type="region of interest" description="Disordered" evidence="2">
    <location>
        <begin position="798"/>
        <end position="861"/>
    </location>
</feature>
<dbReference type="InterPro" id="IPR000253">
    <property type="entry name" value="FHA_dom"/>
</dbReference>
<dbReference type="Pfam" id="PF00498">
    <property type="entry name" value="FHA"/>
    <property type="match status" value="1"/>
</dbReference>
<feature type="region of interest" description="Disordered" evidence="2">
    <location>
        <begin position="771"/>
        <end position="790"/>
    </location>
</feature>
<dbReference type="InterPro" id="IPR008984">
    <property type="entry name" value="SMAD_FHA_dom_sf"/>
</dbReference>
<dbReference type="SMART" id="SM00240">
    <property type="entry name" value="FHA"/>
    <property type="match status" value="1"/>
</dbReference>
<dbReference type="PROSITE" id="PS50006">
    <property type="entry name" value="FHA_DOMAIN"/>
    <property type="match status" value="1"/>
</dbReference>
<evidence type="ECO:0000256" key="2">
    <source>
        <dbReference type="SAM" id="MobiDB-lite"/>
    </source>
</evidence>
<keyword evidence="1" id="KW-0175">Coiled coil</keyword>